<reference evidence="3 5" key="1">
    <citation type="submission" date="2016-11" db="EMBL/GenBank/DDBJ databases">
        <authorList>
            <person name="Jaros S."/>
            <person name="Januszkiewicz K."/>
            <person name="Wedrychowicz H."/>
        </authorList>
    </citation>
    <scope>NUCLEOTIDE SEQUENCE [LARGE SCALE GENOMIC DNA]</scope>
    <source>
        <strain evidence="3 5">DSM 784</strain>
    </source>
</reference>
<dbReference type="Proteomes" id="UP000183788">
    <property type="component" value="Unassembled WGS sequence"/>
</dbReference>
<keyword evidence="1" id="KW-0732">Signal</keyword>
<feature type="domain" description="Peptidase M28" evidence="2">
    <location>
        <begin position="93"/>
        <end position="291"/>
    </location>
</feature>
<dbReference type="InterPro" id="IPR045175">
    <property type="entry name" value="M28_fam"/>
</dbReference>
<evidence type="ECO:0000313" key="3">
    <source>
        <dbReference type="EMBL" id="SFW59567.1"/>
    </source>
</evidence>
<dbReference type="PANTHER" id="PTHR12147">
    <property type="entry name" value="METALLOPEPTIDASE M28 FAMILY MEMBER"/>
    <property type="match status" value="1"/>
</dbReference>
<dbReference type="GO" id="GO:0008235">
    <property type="term" value="F:metalloexopeptidase activity"/>
    <property type="evidence" value="ECO:0007669"/>
    <property type="project" value="InterPro"/>
</dbReference>
<name>A0A1K1QI12_9BACT</name>
<dbReference type="Proteomes" id="UP001326715">
    <property type="component" value="Chromosome"/>
</dbReference>
<keyword evidence="6" id="KW-1185">Reference proteome</keyword>
<proteinExistence type="predicted"/>
<evidence type="ECO:0000313" key="4">
    <source>
        <dbReference type="EMBL" id="WQG89128.1"/>
    </source>
</evidence>
<accession>A0A1K1QI12</accession>
<dbReference type="SUPFAM" id="SSF53187">
    <property type="entry name" value="Zn-dependent exopeptidases"/>
    <property type="match status" value="1"/>
</dbReference>
<organism evidence="3 5">
    <name type="scientific">Chitinophaga sancti</name>
    <dbReference type="NCBI Taxonomy" id="1004"/>
    <lineage>
        <taxon>Bacteria</taxon>
        <taxon>Pseudomonadati</taxon>
        <taxon>Bacteroidota</taxon>
        <taxon>Chitinophagia</taxon>
        <taxon>Chitinophagales</taxon>
        <taxon>Chitinophagaceae</taxon>
        <taxon>Chitinophaga</taxon>
    </lineage>
</organism>
<dbReference type="InterPro" id="IPR007484">
    <property type="entry name" value="Peptidase_M28"/>
</dbReference>
<evidence type="ECO:0000259" key="2">
    <source>
        <dbReference type="Pfam" id="PF04389"/>
    </source>
</evidence>
<dbReference type="Pfam" id="PF04389">
    <property type="entry name" value="Peptidase_M28"/>
    <property type="match status" value="1"/>
</dbReference>
<feature type="signal peptide" evidence="1">
    <location>
        <begin position="1"/>
        <end position="19"/>
    </location>
</feature>
<dbReference type="RefSeq" id="WP_072360994.1">
    <property type="nucleotide sequence ID" value="NZ_CP139972.1"/>
</dbReference>
<dbReference type="GO" id="GO:0006508">
    <property type="term" value="P:proteolysis"/>
    <property type="evidence" value="ECO:0007669"/>
    <property type="project" value="InterPro"/>
</dbReference>
<evidence type="ECO:0000313" key="5">
    <source>
        <dbReference type="Proteomes" id="UP000183788"/>
    </source>
</evidence>
<evidence type="ECO:0000313" key="6">
    <source>
        <dbReference type="Proteomes" id="UP001326715"/>
    </source>
</evidence>
<dbReference type="Gene3D" id="3.40.630.10">
    <property type="entry name" value="Zn peptidases"/>
    <property type="match status" value="1"/>
</dbReference>
<evidence type="ECO:0000256" key="1">
    <source>
        <dbReference type="SAM" id="SignalP"/>
    </source>
</evidence>
<dbReference type="PANTHER" id="PTHR12147:SF26">
    <property type="entry name" value="PEPTIDASE M28 DOMAIN-CONTAINING PROTEIN"/>
    <property type="match status" value="1"/>
</dbReference>
<dbReference type="STRING" id="1004.SAMN05661012_02780"/>
<protein>
    <submittedName>
        <fullName evidence="4">M20/M25/M40 family metallo-hydrolase</fullName>
    </submittedName>
    <submittedName>
        <fullName evidence="3">Peptidase family M28</fullName>
    </submittedName>
</protein>
<gene>
    <name evidence="3" type="ORF">SAMN05661012_02780</name>
    <name evidence="4" type="ORF">SR876_29800</name>
</gene>
<feature type="chain" id="PRO_5012340146" evidence="1">
    <location>
        <begin position="20"/>
        <end position="308"/>
    </location>
</feature>
<dbReference type="EMBL" id="CP140154">
    <property type="protein sequence ID" value="WQG89128.1"/>
    <property type="molecule type" value="Genomic_DNA"/>
</dbReference>
<dbReference type="AlphaFoldDB" id="A0A1K1QI12"/>
<dbReference type="OrthoDB" id="9764939at2"/>
<sequence length="308" mass="34523">MKRLLLLVFSTSCFVNVLAQDYLPAEARIRNTVNYLAADKLKGRGTDEKGGRKAAAWVVKQFKKLGLQPANGSSYYQDFTFDRKEHHDIPSRNVIGYLDNGAPRTIIIGAHYDHIGTAHLFDGKYPEGQIHNGADDNASGVAGLLEFIRYFVNNGQKEQFNFLFIAFGGEEMGLQGSKYYIAHPLFPLEKVHFMLNMDMIGRYNAERGLGIGGYASAEEWPEVYKGVEQPGIKFFTDGAGKGPSDHHNFYISGVPVIFLHTGPHDDYHKPTDDADKVEAKEESDILKLAIQLINNSMKYKELHYVADK</sequence>
<reference evidence="4 6" key="2">
    <citation type="submission" date="2023-11" db="EMBL/GenBank/DDBJ databases">
        <title>MicrobeMod: A computational toolkit for identifying prokaryotic methylation and restriction-modification with nanopore sequencing.</title>
        <authorList>
            <person name="Crits-Christoph A."/>
            <person name="Kang S.C."/>
            <person name="Lee H."/>
            <person name="Ostrov N."/>
        </authorList>
    </citation>
    <scope>NUCLEOTIDE SEQUENCE [LARGE SCALE GENOMIC DNA]</scope>
    <source>
        <strain evidence="4 6">ATCC 23090</strain>
    </source>
</reference>
<dbReference type="EMBL" id="FPIZ01000008">
    <property type="protein sequence ID" value="SFW59567.1"/>
    <property type="molecule type" value="Genomic_DNA"/>
</dbReference>